<evidence type="ECO:0000256" key="1">
    <source>
        <dbReference type="ARBA" id="ARBA00005582"/>
    </source>
</evidence>
<dbReference type="AlphaFoldDB" id="A0A9D2CN45"/>
<dbReference type="EMBL" id="DXCM01000025">
    <property type="protein sequence ID" value="HIY92071.1"/>
    <property type="molecule type" value="Genomic_DNA"/>
</dbReference>
<dbReference type="InterPro" id="IPR020084">
    <property type="entry name" value="NUDIX_hydrolase_CS"/>
</dbReference>
<evidence type="ECO:0000256" key="2">
    <source>
        <dbReference type="ARBA" id="ARBA00022801"/>
    </source>
</evidence>
<dbReference type="Proteomes" id="UP000824013">
    <property type="component" value="Unassembled WGS sequence"/>
</dbReference>
<dbReference type="GO" id="GO:0016787">
    <property type="term" value="F:hydrolase activity"/>
    <property type="evidence" value="ECO:0007669"/>
    <property type="project" value="UniProtKB-KW"/>
</dbReference>
<proteinExistence type="inferred from homology"/>
<feature type="domain" description="Nudix hydrolase" evidence="3">
    <location>
        <begin position="39"/>
        <end position="174"/>
    </location>
</feature>
<dbReference type="Pfam" id="PF00293">
    <property type="entry name" value="NUDIX"/>
    <property type="match status" value="1"/>
</dbReference>
<organism evidence="4 5">
    <name type="scientific">Candidatus Companilactobacillus pullicola</name>
    <dbReference type="NCBI Taxonomy" id="2838523"/>
    <lineage>
        <taxon>Bacteria</taxon>
        <taxon>Bacillati</taxon>
        <taxon>Bacillota</taxon>
        <taxon>Bacilli</taxon>
        <taxon>Lactobacillales</taxon>
        <taxon>Lactobacillaceae</taxon>
        <taxon>Companilactobacillus</taxon>
    </lineage>
</organism>
<evidence type="ECO:0000259" key="3">
    <source>
        <dbReference type="PROSITE" id="PS51462"/>
    </source>
</evidence>
<dbReference type="PANTHER" id="PTHR43736:SF1">
    <property type="entry name" value="DIHYDRONEOPTERIN TRIPHOSPHATE DIPHOSPHATASE"/>
    <property type="match status" value="1"/>
</dbReference>
<protein>
    <submittedName>
        <fullName evidence="4">NUDIX hydrolase</fullName>
    </submittedName>
</protein>
<dbReference type="InterPro" id="IPR036388">
    <property type="entry name" value="WH-like_DNA-bd_sf"/>
</dbReference>
<dbReference type="Gene3D" id="1.10.287.1030">
    <property type="entry name" value="Nudix-associated domain"/>
    <property type="match status" value="1"/>
</dbReference>
<dbReference type="Gene3D" id="3.90.79.10">
    <property type="entry name" value="Nucleoside Triphosphate Pyrophosphohydrolase"/>
    <property type="match status" value="1"/>
</dbReference>
<dbReference type="InterPro" id="IPR000086">
    <property type="entry name" value="NUDIX_hydrolase_dom"/>
</dbReference>
<dbReference type="PROSITE" id="PS51462">
    <property type="entry name" value="NUDIX"/>
    <property type="match status" value="1"/>
</dbReference>
<reference evidence="4" key="1">
    <citation type="journal article" date="2021" name="PeerJ">
        <title>Extensive microbial diversity within the chicken gut microbiome revealed by metagenomics and culture.</title>
        <authorList>
            <person name="Gilroy R."/>
            <person name="Ravi A."/>
            <person name="Getino M."/>
            <person name="Pursley I."/>
            <person name="Horton D.L."/>
            <person name="Alikhan N.F."/>
            <person name="Baker D."/>
            <person name="Gharbi K."/>
            <person name="Hall N."/>
            <person name="Watson M."/>
            <person name="Adriaenssens E.M."/>
            <person name="Foster-Nyarko E."/>
            <person name="Jarju S."/>
            <person name="Secka A."/>
            <person name="Antonio M."/>
            <person name="Oren A."/>
            <person name="Chaudhuri R.R."/>
            <person name="La Ragione R."/>
            <person name="Hildebrand F."/>
            <person name="Pallen M.J."/>
        </authorList>
    </citation>
    <scope>NUCLEOTIDE SEQUENCE</scope>
    <source>
        <strain evidence="4">3204</strain>
    </source>
</reference>
<name>A0A9D2CN45_9LACO</name>
<dbReference type="SUPFAM" id="SSF55811">
    <property type="entry name" value="Nudix"/>
    <property type="match status" value="1"/>
</dbReference>
<dbReference type="CDD" id="cd18873">
    <property type="entry name" value="NUDIX_NadM_like"/>
    <property type="match status" value="1"/>
</dbReference>
<dbReference type="Gene3D" id="1.10.10.10">
    <property type="entry name" value="Winged helix-like DNA-binding domain superfamily/Winged helix DNA-binding domain"/>
    <property type="match status" value="1"/>
</dbReference>
<keyword evidence="2 4" id="KW-0378">Hydrolase</keyword>
<gene>
    <name evidence="4" type="ORF">H9820_03885</name>
</gene>
<comment type="caution">
    <text evidence="4">The sequence shown here is derived from an EMBL/GenBank/DDBJ whole genome shotgun (WGS) entry which is preliminary data.</text>
</comment>
<evidence type="ECO:0000313" key="4">
    <source>
        <dbReference type="EMBL" id="HIY92071.1"/>
    </source>
</evidence>
<dbReference type="PROSITE" id="PS00893">
    <property type="entry name" value="NUDIX_BOX"/>
    <property type="match status" value="1"/>
</dbReference>
<reference evidence="4" key="2">
    <citation type="submission" date="2021-04" db="EMBL/GenBank/DDBJ databases">
        <authorList>
            <person name="Gilroy R."/>
        </authorList>
    </citation>
    <scope>NUCLEOTIDE SEQUENCE</scope>
    <source>
        <strain evidence="4">3204</strain>
    </source>
</reference>
<evidence type="ECO:0000313" key="5">
    <source>
        <dbReference type="Proteomes" id="UP000824013"/>
    </source>
</evidence>
<accession>A0A9D2CN45</accession>
<comment type="similarity">
    <text evidence="1">Belongs to the Nudix hydrolase family.</text>
</comment>
<dbReference type="PANTHER" id="PTHR43736">
    <property type="entry name" value="ADP-RIBOSE PYROPHOSPHATASE"/>
    <property type="match status" value="1"/>
</dbReference>
<dbReference type="InterPro" id="IPR015797">
    <property type="entry name" value="NUDIX_hydrolase-like_dom_sf"/>
</dbReference>
<sequence>MDMIKYPKGSKLRYEREASEKDFLEWYQKQDQSQYEKPSVTVDLIGLRFNTTTNHLQVLMVKRIANPERGKWALPGGFIKPNETTYDAVKREVKEETNIDIDKDRIQLLPLVSTPNRDPRMWVMTNPNIILFTPDDQLNLKAGDDAQEAKFFDVTTNYFGQPVIEGLNTDQIAFDHCAMIVDAVHQLQTDLQLKNFEKILPMLPKQFILTQALELFKAIDFPRFRNYDNSNIKRILKDHIEQVSTLKLDGIQKPFGLYALTKSSSQEEKEDPYYHALEVVIPIKTKDCVPTIYCILFRTGYVYSSVAMYPANQNPRYNLSPKIAGECLPAIKAFNDKEYKNYSLDNPNSPLNQSIVADLKKLLAQVPNYRIFEKEYKTQNVIDLWNETYGEKHNDNVE</sequence>